<dbReference type="OrthoDB" id="710080at2"/>
<dbReference type="InterPro" id="IPR021533">
    <property type="entry name" value="PepSY-like"/>
</dbReference>
<dbReference type="STRING" id="430522.BFS30_19355"/>
<dbReference type="Proteomes" id="UP000183200">
    <property type="component" value="Unassembled WGS sequence"/>
</dbReference>
<reference evidence="3" key="1">
    <citation type="submission" date="2016-10" db="EMBL/GenBank/DDBJ databases">
        <authorList>
            <person name="Varghese N."/>
            <person name="Submissions S."/>
        </authorList>
    </citation>
    <scope>NUCLEOTIDE SEQUENCE [LARGE SCALE GENOMIC DNA]</scope>
    <source>
        <strain evidence="3">DSM 19110</strain>
    </source>
</reference>
<protein>
    <submittedName>
        <fullName evidence="2">Putative beta-lactamase-inhibitor-like, PepSY-like</fullName>
    </submittedName>
</protein>
<evidence type="ECO:0000259" key="1">
    <source>
        <dbReference type="Pfam" id="PF11396"/>
    </source>
</evidence>
<dbReference type="EMBL" id="FNGY01000007">
    <property type="protein sequence ID" value="SDN40238.1"/>
    <property type="molecule type" value="Genomic_DNA"/>
</dbReference>
<sequence>MNTFKRTLTTLSLALALTVTLSSCDKDDDVVIPETALSAEAKAYVNTHFNGASIAQVIKDKEGMSHEYEVILNNGVKLEFNTKGEVESIKSLKQLPDSVIPVKVLAYVKANYPAEFITEWELDLNDQEVQLSTGMELKFSKTGDFLRIDI</sequence>
<dbReference type="RefSeq" id="WP_074610540.1">
    <property type="nucleotide sequence ID" value="NZ_FNGY01000007.1"/>
</dbReference>
<organism evidence="2 3">
    <name type="scientific">Pedobacter steynii</name>
    <dbReference type="NCBI Taxonomy" id="430522"/>
    <lineage>
        <taxon>Bacteria</taxon>
        <taxon>Pseudomonadati</taxon>
        <taxon>Bacteroidota</taxon>
        <taxon>Sphingobacteriia</taxon>
        <taxon>Sphingobacteriales</taxon>
        <taxon>Sphingobacteriaceae</taxon>
        <taxon>Pedobacter</taxon>
    </lineage>
</organism>
<dbReference type="Gene3D" id="3.40.1420.30">
    <property type="match status" value="1"/>
</dbReference>
<keyword evidence="3" id="KW-1185">Reference proteome</keyword>
<accession>A0A1H0B3K6</accession>
<feature type="domain" description="Putative beta-lactamase-inhibitor-like PepSY-like" evidence="1">
    <location>
        <begin position="67"/>
        <end position="146"/>
    </location>
</feature>
<evidence type="ECO:0000313" key="2">
    <source>
        <dbReference type="EMBL" id="SDN40238.1"/>
    </source>
</evidence>
<dbReference type="PROSITE" id="PS51257">
    <property type="entry name" value="PROKAR_LIPOPROTEIN"/>
    <property type="match status" value="1"/>
</dbReference>
<dbReference type="Pfam" id="PF11396">
    <property type="entry name" value="PepSY_like"/>
    <property type="match status" value="1"/>
</dbReference>
<evidence type="ECO:0000313" key="3">
    <source>
        <dbReference type="Proteomes" id="UP000183200"/>
    </source>
</evidence>
<gene>
    <name evidence="2" type="ORF">SAMN05421820_107295</name>
</gene>
<dbReference type="AlphaFoldDB" id="A0A1H0B3K6"/>
<dbReference type="SUPFAM" id="SSF160574">
    <property type="entry name" value="BT0923-like"/>
    <property type="match status" value="1"/>
</dbReference>
<proteinExistence type="predicted"/>
<name>A0A1H0B3K6_9SPHI</name>